<proteinExistence type="predicted"/>
<dbReference type="EMBL" id="JAPEUX010000001">
    <property type="protein sequence ID" value="KAJ4361030.1"/>
    <property type="molecule type" value="Genomic_DNA"/>
</dbReference>
<dbReference type="AlphaFoldDB" id="A0A9W8XYE6"/>
<dbReference type="Proteomes" id="UP001140513">
    <property type="component" value="Unassembled WGS sequence"/>
</dbReference>
<organism evidence="2 3">
    <name type="scientific">Didymosphaeria variabile</name>
    <dbReference type="NCBI Taxonomy" id="1932322"/>
    <lineage>
        <taxon>Eukaryota</taxon>
        <taxon>Fungi</taxon>
        <taxon>Dikarya</taxon>
        <taxon>Ascomycota</taxon>
        <taxon>Pezizomycotina</taxon>
        <taxon>Dothideomycetes</taxon>
        <taxon>Pleosporomycetidae</taxon>
        <taxon>Pleosporales</taxon>
        <taxon>Massarineae</taxon>
        <taxon>Didymosphaeriaceae</taxon>
        <taxon>Didymosphaeria</taxon>
    </lineage>
</organism>
<reference evidence="2" key="1">
    <citation type="submission" date="2022-10" db="EMBL/GenBank/DDBJ databases">
        <title>Tapping the CABI collections for fungal endophytes: first genome assemblies for Collariella, Neodidymelliopsis, Ascochyta clinopodiicola, Didymella pomorum, Didymosphaeria variabile, Neocosmospora piperis and Neocucurbitaria cava.</title>
        <authorList>
            <person name="Hill R."/>
        </authorList>
    </citation>
    <scope>NUCLEOTIDE SEQUENCE</scope>
    <source>
        <strain evidence="2">IMI 356815</strain>
    </source>
</reference>
<name>A0A9W8XYE6_9PLEO</name>
<accession>A0A9W8XYE6</accession>
<comment type="caution">
    <text evidence="2">The sequence shown here is derived from an EMBL/GenBank/DDBJ whole genome shotgun (WGS) entry which is preliminary data.</text>
</comment>
<protein>
    <submittedName>
        <fullName evidence="2">Uncharacterized protein</fullName>
    </submittedName>
</protein>
<keyword evidence="3" id="KW-1185">Reference proteome</keyword>
<feature type="compositionally biased region" description="Basic and acidic residues" evidence="1">
    <location>
        <begin position="152"/>
        <end position="163"/>
    </location>
</feature>
<feature type="region of interest" description="Disordered" evidence="1">
    <location>
        <begin position="152"/>
        <end position="172"/>
    </location>
</feature>
<evidence type="ECO:0000313" key="2">
    <source>
        <dbReference type="EMBL" id="KAJ4361030.1"/>
    </source>
</evidence>
<gene>
    <name evidence="2" type="ORF">N0V89_001599</name>
</gene>
<dbReference type="RefSeq" id="XP_056077232.1">
    <property type="nucleotide sequence ID" value="XM_056210410.1"/>
</dbReference>
<sequence length="172" mass="19477">MPPQVEYRLSKGNPKPEVVAKLIHEACGKIVSNIKDGPKNVESYKRLDVTGRFDIGDILIKDIDNNQSVKVAMGLFYKGKETLPFDINLIHPEWLHFISTYWEKWAMSIDDIYVESEKNGQIVEGARNFEDPNNDKYACYFVYRFEAPRQNEAEIPAEGDRSVGGDTGSSSA</sequence>
<evidence type="ECO:0000313" key="3">
    <source>
        <dbReference type="Proteomes" id="UP001140513"/>
    </source>
</evidence>
<dbReference type="GeneID" id="80905129"/>
<evidence type="ECO:0000256" key="1">
    <source>
        <dbReference type="SAM" id="MobiDB-lite"/>
    </source>
</evidence>